<dbReference type="AlphaFoldDB" id="A0AAD2Q0T2"/>
<evidence type="ECO:0000313" key="6">
    <source>
        <dbReference type="Proteomes" id="UP001295794"/>
    </source>
</evidence>
<organism evidence="4 6">
    <name type="scientific">Mycena citricolor</name>
    <dbReference type="NCBI Taxonomy" id="2018698"/>
    <lineage>
        <taxon>Eukaryota</taxon>
        <taxon>Fungi</taxon>
        <taxon>Dikarya</taxon>
        <taxon>Basidiomycota</taxon>
        <taxon>Agaricomycotina</taxon>
        <taxon>Agaricomycetes</taxon>
        <taxon>Agaricomycetidae</taxon>
        <taxon>Agaricales</taxon>
        <taxon>Marasmiineae</taxon>
        <taxon>Mycenaceae</taxon>
        <taxon>Mycena</taxon>
    </lineage>
</organism>
<dbReference type="CDD" id="cd16659">
    <property type="entry name" value="RING-Ubox_Emp"/>
    <property type="match status" value="1"/>
</dbReference>
<dbReference type="GO" id="GO:0005634">
    <property type="term" value="C:nucleus"/>
    <property type="evidence" value="ECO:0007669"/>
    <property type="project" value="TreeGrafter"/>
</dbReference>
<dbReference type="InterPro" id="IPR006595">
    <property type="entry name" value="CTLH_C"/>
</dbReference>
<accession>A0AAD2Q0T2</accession>
<feature type="coiled-coil region" evidence="2">
    <location>
        <begin position="67"/>
        <end position="94"/>
    </location>
</feature>
<dbReference type="InterPro" id="IPR024964">
    <property type="entry name" value="CTLH/CRA"/>
</dbReference>
<dbReference type="PROSITE" id="PS50897">
    <property type="entry name" value="CTLH"/>
    <property type="match status" value="1"/>
</dbReference>
<protein>
    <recommendedName>
        <fullName evidence="3">CTLH domain-containing protein</fullName>
    </recommendedName>
</protein>
<dbReference type="PANTHER" id="PTHR12170:SF2">
    <property type="entry name" value="E3 UBIQUITIN-PROTEIN TRANSFERASE MAEA"/>
    <property type="match status" value="1"/>
</dbReference>
<dbReference type="SMART" id="SM00668">
    <property type="entry name" value="CTLH"/>
    <property type="match status" value="1"/>
</dbReference>
<dbReference type="GO" id="GO:0034657">
    <property type="term" value="C:GID complex"/>
    <property type="evidence" value="ECO:0007669"/>
    <property type="project" value="TreeGrafter"/>
</dbReference>
<comment type="caution">
    <text evidence="4">The sequence shown here is derived from an EMBL/GenBank/DDBJ whole genome shotgun (WGS) entry which is preliminary data.</text>
</comment>
<dbReference type="InterPro" id="IPR013144">
    <property type="entry name" value="CRA_dom"/>
</dbReference>
<dbReference type="Proteomes" id="UP001295794">
    <property type="component" value="Unassembled WGS sequence"/>
</dbReference>
<sequence length="430" mass="48322">MNAKNVEGMLLLEQSFARVPYENYRKVFRTSQRYIDRDLYRTLCDSAKSFADQASSSSAPTGGEVDSERAIQSIDAMITNVENLKRKASSLLSQLHATSGGPTQDVLRERLQHVATIERPSTNEAEHERWADARLDRWLVDWALRNGKENTARMIAKEKHIEVRAASTAGKYADHGRKNLVDIDLFSDVRRIEKALEQHSCAEALVWCSENKSALRKMKSTLEFDLRLQEFIELARALKYKEAIAYSHKYLVPWKETHAEQIMQVSALLCFQPKNTSQGRYKRLYDPSRWSSLVESFRRAVYSLNALPSEPLLNLSLYAGLASLKLPACFNPHTKNVDCPVCDGGSGSGGGLGKLAEQVPLSHHANSTIVCWITGKIMDADNMPLAFPDSGYVYSKDAMEEMALKNNGVVTCPRSKSTCQYSDLRKVFIS</sequence>
<evidence type="ECO:0000313" key="5">
    <source>
        <dbReference type="EMBL" id="CAK5274692.1"/>
    </source>
</evidence>
<evidence type="ECO:0000256" key="2">
    <source>
        <dbReference type="SAM" id="Coils"/>
    </source>
</evidence>
<dbReference type="EMBL" id="CAVNYO010000002">
    <property type="protein sequence ID" value="CAK5261882.1"/>
    <property type="molecule type" value="Genomic_DNA"/>
</dbReference>
<proteinExistence type="inferred from homology"/>
<dbReference type="GO" id="GO:0005737">
    <property type="term" value="C:cytoplasm"/>
    <property type="evidence" value="ECO:0007669"/>
    <property type="project" value="TreeGrafter"/>
</dbReference>
<keyword evidence="2" id="KW-0175">Coiled coil</keyword>
<reference evidence="4" key="1">
    <citation type="submission" date="2023-11" db="EMBL/GenBank/DDBJ databases">
        <authorList>
            <person name="De Vega J J."/>
            <person name="De Vega J J."/>
        </authorList>
    </citation>
    <scope>NUCLEOTIDE SEQUENCE</scope>
</reference>
<dbReference type="EMBL" id="CAVNYO010000403">
    <property type="protein sequence ID" value="CAK5274692.1"/>
    <property type="molecule type" value="Genomic_DNA"/>
</dbReference>
<evidence type="ECO:0000313" key="4">
    <source>
        <dbReference type="EMBL" id="CAK5261882.1"/>
    </source>
</evidence>
<dbReference type="PANTHER" id="PTHR12170">
    <property type="entry name" value="MACROPHAGE ERYTHROBLAST ATTACHER-RELATED"/>
    <property type="match status" value="1"/>
</dbReference>
<keyword evidence="6" id="KW-1185">Reference proteome</keyword>
<dbReference type="GO" id="GO:0004842">
    <property type="term" value="F:ubiquitin-protein transferase activity"/>
    <property type="evidence" value="ECO:0007669"/>
    <property type="project" value="InterPro"/>
</dbReference>
<dbReference type="InterPro" id="IPR045098">
    <property type="entry name" value="Fyv10_fam"/>
</dbReference>
<evidence type="ECO:0000256" key="1">
    <source>
        <dbReference type="ARBA" id="ARBA00010615"/>
    </source>
</evidence>
<name>A0AAD2Q0T2_9AGAR</name>
<comment type="similarity">
    <text evidence="1">Belongs to the FYV10 family.</text>
</comment>
<dbReference type="GO" id="GO:0043161">
    <property type="term" value="P:proteasome-mediated ubiquitin-dependent protein catabolic process"/>
    <property type="evidence" value="ECO:0007669"/>
    <property type="project" value="InterPro"/>
</dbReference>
<dbReference type="SUPFAM" id="SSF57850">
    <property type="entry name" value="RING/U-box"/>
    <property type="match status" value="1"/>
</dbReference>
<gene>
    <name evidence="4" type="ORF">MYCIT1_LOCUS151</name>
    <name evidence="5" type="ORF">MYCIT1_LOCUS21989</name>
</gene>
<dbReference type="SMART" id="SM00757">
    <property type="entry name" value="CRA"/>
    <property type="match status" value="1"/>
</dbReference>
<feature type="domain" description="CTLH" evidence="3">
    <location>
        <begin position="186"/>
        <end position="242"/>
    </location>
</feature>
<dbReference type="Pfam" id="PF10607">
    <property type="entry name" value="CTLH"/>
    <property type="match status" value="1"/>
</dbReference>
<evidence type="ECO:0000259" key="3">
    <source>
        <dbReference type="PROSITE" id="PS50897"/>
    </source>
</evidence>